<dbReference type="AlphaFoldDB" id="A0A804HMG4"/>
<dbReference type="InParanoid" id="A0A804HMG4"/>
<evidence type="ECO:0000313" key="2">
    <source>
        <dbReference type="EnsemblPlants" id="Ma00_p02030.1"/>
    </source>
</evidence>
<gene>
    <name evidence="1" type="ORF">GSMUA_305300.1</name>
</gene>
<evidence type="ECO:0000313" key="1">
    <source>
        <dbReference type="EMBL" id="CAG1860234.1"/>
    </source>
</evidence>
<name>A0A804HMG4_MUSAM</name>
<organism evidence="2 3">
    <name type="scientific">Musa acuminata subsp. malaccensis</name>
    <name type="common">Wild banana</name>
    <name type="synonym">Musa malaccensis</name>
    <dbReference type="NCBI Taxonomy" id="214687"/>
    <lineage>
        <taxon>Eukaryota</taxon>
        <taxon>Viridiplantae</taxon>
        <taxon>Streptophyta</taxon>
        <taxon>Embryophyta</taxon>
        <taxon>Tracheophyta</taxon>
        <taxon>Spermatophyta</taxon>
        <taxon>Magnoliopsida</taxon>
        <taxon>Liliopsida</taxon>
        <taxon>Zingiberales</taxon>
        <taxon>Musaceae</taxon>
        <taxon>Musa</taxon>
    </lineage>
</organism>
<reference evidence="2" key="2">
    <citation type="submission" date="2021-05" db="UniProtKB">
        <authorList>
            <consortium name="EnsemblPlants"/>
        </authorList>
    </citation>
    <scope>IDENTIFICATION</scope>
    <source>
        <strain evidence="2">subsp. malaccensis</strain>
    </source>
</reference>
<dbReference type="EMBL" id="HG996466">
    <property type="protein sequence ID" value="CAG1860234.1"/>
    <property type="molecule type" value="Genomic_DNA"/>
</dbReference>
<dbReference type="EnsemblPlants" id="Ma00_t02030.1">
    <property type="protein sequence ID" value="Ma00_p02030.1"/>
    <property type="gene ID" value="Ma00_g02030"/>
</dbReference>
<proteinExistence type="predicted"/>
<reference evidence="1" key="1">
    <citation type="submission" date="2021-03" db="EMBL/GenBank/DDBJ databases">
        <authorList>
            <consortium name="Genoscope - CEA"/>
            <person name="William W."/>
        </authorList>
    </citation>
    <scope>NUCLEOTIDE SEQUENCE</scope>
    <source>
        <strain evidence="1">Doubled-haploid Pahang</strain>
    </source>
</reference>
<protein>
    <submittedName>
        <fullName evidence="1">(wild Malaysian banana) hypothetical protein</fullName>
    </submittedName>
</protein>
<accession>A0A804HMG4</accession>
<keyword evidence="3" id="KW-1185">Reference proteome</keyword>
<dbReference type="Gramene" id="Ma00_t02030.1">
    <property type="protein sequence ID" value="Ma00_p02030.1"/>
    <property type="gene ID" value="Ma00_g02030"/>
</dbReference>
<sequence length="60" mass="6578">MTIPFFTFSIIAGIVAIFSATSAQRVELLSLQKKMLSKSKFVIDAWDKEAQSIDASLIGI</sequence>
<evidence type="ECO:0000313" key="3">
    <source>
        <dbReference type="Proteomes" id="UP000012960"/>
    </source>
</evidence>
<dbReference type="Proteomes" id="UP000012960">
    <property type="component" value="Unplaced"/>
</dbReference>